<reference evidence="2 3" key="1">
    <citation type="submission" date="2016-06" db="EMBL/GenBank/DDBJ databases">
        <title>Genome of Rhinopithecus bieti.</title>
        <authorList>
            <person name="Wu"/>
            <person name="C.-I. and Zhang"/>
            <person name="Y."/>
        </authorList>
    </citation>
    <scope>NUCLEOTIDE SEQUENCE</scope>
</reference>
<evidence type="ECO:0000313" key="3">
    <source>
        <dbReference type="Proteomes" id="UP000233180"/>
    </source>
</evidence>
<dbReference type="PANTHER" id="PTHR11717:SF34">
    <property type="entry name" value="LOW MOLECULAR WEIGHT PHOSPHOTYROSINE PROTEIN PHOSPHATASE"/>
    <property type="match status" value="1"/>
</dbReference>
<keyword evidence="3" id="KW-1185">Reference proteome</keyword>
<dbReference type="InterPro" id="IPR050438">
    <property type="entry name" value="LMW_PTPase"/>
</dbReference>
<sequence length="56" mass="6187">MAEQATKSVLFVYLGNICRSPIAEAVFRKLVTDQNISENWRVDSAGMPLTTEGRTA</sequence>
<dbReference type="Gene3D" id="3.40.50.2300">
    <property type="match status" value="1"/>
</dbReference>
<dbReference type="PANTHER" id="PTHR11717">
    <property type="entry name" value="LOW MOLECULAR WEIGHT PROTEIN TYROSINE PHOSPHATASE"/>
    <property type="match status" value="1"/>
</dbReference>
<accession>A0A2K6LAN5</accession>
<dbReference type="AlphaFoldDB" id="A0A2K6LAN5"/>
<proteinExistence type="predicted"/>
<evidence type="ECO:0000259" key="1">
    <source>
        <dbReference type="Pfam" id="PF01451"/>
    </source>
</evidence>
<dbReference type="Pfam" id="PF01451">
    <property type="entry name" value="LMWPc"/>
    <property type="match status" value="1"/>
</dbReference>
<dbReference type="GeneTree" id="ENSGT00940000158351"/>
<feature type="domain" description="Phosphotyrosine protein phosphatase I" evidence="1">
    <location>
        <begin position="9"/>
        <end position="48"/>
    </location>
</feature>
<dbReference type="STRING" id="61621.ENSRBIP00000020585"/>
<dbReference type="GO" id="GO:0004725">
    <property type="term" value="F:protein tyrosine phosphatase activity"/>
    <property type="evidence" value="ECO:0007669"/>
    <property type="project" value="TreeGrafter"/>
</dbReference>
<name>A0A2K6LAN5_RHIBE</name>
<dbReference type="SUPFAM" id="SSF52788">
    <property type="entry name" value="Phosphotyrosine protein phosphatases I"/>
    <property type="match status" value="1"/>
</dbReference>
<evidence type="ECO:0000313" key="2">
    <source>
        <dbReference type="Ensembl" id="ENSRBIP00000020585.1"/>
    </source>
</evidence>
<dbReference type="Ensembl" id="ENSRBIT00000044467.1">
    <property type="protein sequence ID" value="ENSRBIP00000020585.1"/>
    <property type="gene ID" value="ENSRBIG00000034274.1"/>
</dbReference>
<reference evidence="2" key="3">
    <citation type="submission" date="2025-09" db="UniProtKB">
        <authorList>
            <consortium name="Ensembl"/>
        </authorList>
    </citation>
    <scope>IDENTIFICATION</scope>
</reference>
<dbReference type="OMA" id="NWRVHSA"/>
<protein>
    <recommendedName>
        <fullName evidence="1">Phosphotyrosine protein phosphatase I domain-containing protein</fullName>
    </recommendedName>
</protein>
<dbReference type="InterPro" id="IPR036196">
    <property type="entry name" value="Ptyr_pPase_sf"/>
</dbReference>
<reference evidence="2" key="2">
    <citation type="submission" date="2025-08" db="UniProtKB">
        <authorList>
            <consortium name="Ensembl"/>
        </authorList>
    </citation>
    <scope>IDENTIFICATION</scope>
</reference>
<dbReference type="InterPro" id="IPR023485">
    <property type="entry name" value="Ptyr_pPase"/>
</dbReference>
<dbReference type="Proteomes" id="UP000233180">
    <property type="component" value="Unassembled WGS sequence"/>
</dbReference>
<organism evidence="2 3">
    <name type="scientific">Rhinopithecus bieti</name>
    <name type="common">Black snub-nosed monkey</name>
    <name type="synonym">Pygathrix bieti</name>
    <dbReference type="NCBI Taxonomy" id="61621"/>
    <lineage>
        <taxon>Eukaryota</taxon>
        <taxon>Metazoa</taxon>
        <taxon>Chordata</taxon>
        <taxon>Craniata</taxon>
        <taxon>Vertebrata</taxon>
        <taxon>Euteleostomi</taxon>
        <taxon>Mammalia</taxon>
        <taxon>Eutheria</taxon>
        <taxon>Euarchontoglires</taxon>
        <taxon>Primates</taxon>
        <taxon>Haplorrhini</taxon>
        <taxon>Catarrhini</taxon>
        <taxon>Cercopithecidae</taxon>
        <taxon>Colobinae</taxon>
        <taxon>Rhinopithecus</taxon>
    </lineage>
</organism>